<keyword evidence="5 9" id="KW-0653">Protein transport</keyword>
<dbReference type="EMBL" id="CP027850">
    <property type="protein sequence ID" value="AVQ01673.1"/>
    <property type="molecule type" value="Genomic_DNA"/>
</dbReference>
<evidence type="ECO:0000256" key="3">
    <source>
        <dbReference type="ARBA" id="ARBA00022475"/>
    </source>
</evidence>
<dbReference type="Gene3D" id="1.20.5.3310">
    <property type="match status" value="1"/>
</dbReference>
<proteinExistence type="inferred from homology"/>
<dbReference type="HAMAP" id="MF_00237">
    <property type="entry name" value="TatB"/>
    <property type="match status" value="1"/>
</dbReference>
<dbReference type="Proteomes" id="UP000240527">
    <property type="component" value="Chromosome"/>
</dbReference>
<keyword evidence="12" id="KW-1185">Reference proteome</keyword>
<dbReference type="PANTHER" id="PTHR33162">
    <property type="entry name" value="SEC-INDEPENDENT PROTEIN TRANSLOCASE PROTEIN TATA, CHLOROPLASTIC"/>
    <property type="match status" value="1"/>
</dbReference>
<name>A0ABM6TEW7_9CAUL</name>
<comment type="subcellular location">
    <subcellularLocation>
        <location evidence="9">Cell membrane</location>
        <topology evidence="9">Single-pass membrane protein</topology>
    </subcellularLocation>
    <subcellularLocation>
        <location evidence="1">Membrane</location>
        <topology evidence="1">Single-pass membrane protein</topology>
    </subcellularLocation>
</comment>
<evidence type="ECO:0000313" key="11">
    <source>
        <dbReference type="EMBL" id="AVQ01673.1"/>
    </source>
</evidence>
<keyword evidence="4 9" id="KW-0812">Transmembrane</keyword>
<dbReference type="InterPro" id="IPR018448">
    <property type="entry name" value="TatB"/>
</dbReference>
<dbReference type="Pfam" id="PF02416">
    <property type="entry name" value="TatA_B_E"/>
    <property type="match status" value="1"/>
</dbReference>
<evidence type="ECO:0000256" key="5">
    <source>
        <dbReference type="ARBA" id="ARBA00022927"/>
    </source>
</evidence>
<evidence type="ECO:0000256" key="7">
    <source>
        <dbReference type="ARBA" id="ARBA00023010"/>
    </source>
</evidence>
<dbReference type="RefSeq" id="WP_013078584.1">
    <property type="nucleotide sequence ID" value="NZ_CP027850.1"/>
</dbReference>
<sequence length="199" mass="20864">MLPDIGGTELLVIAAVALIVVGPKDLPALLRKLGQFVGKMRGMASEFRASFDEMARQSELDELRREVQAMRSGQFSNPVQAAADAVREGGADQVFADIDASLSSGAAQMHPYAGAQAHDPAAPADNSILPPPTAEIVEKPKRAPRKKAVAEPAIVEPAKSPRKRAAAKKDLTVEAPKATPAPRKRSAKAGGSKATDIVS</sequence>
<comment type="function">
    <text evidence="9">Part of the twin-arginine translocation (Tat) system that transports large folded proteins containing a characteristic twin-arginine motif in their signal peptide across membranes. Together with TatC, TatB is part of a receptor directly interacting with Tat signal peptides. TatB may form an oligomeric binding site that transiently accommodates folded Tat precursor proteins before their translocation.</text>
</comment>
<gene>
    <name evidence="9 11" type="primary">tatB</name>
    <name evidence="11" type="ORF">B7G68_07325</name>
</gene>
<keyword evidence="8 9" id="KW-0472">Membrane</keyword>
<comment type="similarity">
    <text evidence="9">Belongs to the TatB family.</text>
</comment>
<comment type="subunit">
    <text evidence="9">The Tat system comprises two distinct complexes: a TatABC complex, containing multiple copies of TatA, TatB and TatC subunits, and a separate TatA complex, containing only TatA subunits. Substrates initially bind to the TatABC complex, which probably triggers association of the separate TatA complex to form the active translocon.</text>
</comment>
<evidence type="ECO:0000256" key="2">
    <source>
        <dbReference type="ARBA" id="ARBA00022448"/>
    </source>
</evidence>
<feature type="region of interest" description="Disordered" evidence="10">
    <location>
        <begin position="136"/>
        <end position="199"/>
    </location>
</feature>
<evidence type="ECO:0000256" key="10">
    <source>
        <dbReference type="SAM" id="MobiDB-lite"/>
    </source>
</evidence>
<evidence type="ECO:0000256" key="9">
    <source>
        <dbReference type="HAMAP-Rule" id="MF_00237"/>
    </source>
</evidence>
<reference evidence="11 12" key="1">
    <citation type="journal article" date="2015" name="Biotechnol. Bioeng.">
        <title>Genome sequence and phenotypic characterization of Caulobacter segnis.</title>
        <authorList>
            <person name="Patel S."/>
            <person name="Fletcher B."/>
            <person name="Scott D.C."/>
            <person name="Ely B."/>
        </authorList>
    </citation>
    <scope>NUCLEOTIDE SEQUENCE [LARGE SCALE GENOMIC DNA]</scope>
    <source>
        <strain evidence="11 12">TK0059</strain>
    </source>
</reference>
<dbReference type="PANTHER" id="PTHR33162:SF1">
    <property type="entry name" value="SEC-INDEPENDENT PROTEIN TRANSLOCASE PROTEIN TATA, CHLOROPLASTIC"/>
    <property type="match status" value="1"/>
</dbReference>
<keyword evidence="3 9" id="KW-1003">Cell membrane</keyword>
<evidence type="ECO:0000256" key="8">
    <source>
        <dbReference type="ARBA" id="ARBA00023136"/>
    </source>
</evidence>
<protein>
    <recommendedName>
        <fullName evidence="9">Sec-independent protein translocase protein TatB</fullName>
    </recommendedName>
</protein>
<dbReference type="NCBIfam" id="TIGR01410">
    <property type="entry name" value="tatB"/>
    <property type="match status" value="1"/>
</dbReference>
<evidence type="ECO:0000256" key="6">
    <source>
        <dbReference type="ARBA" id="ARBA00022989"/>
    </source>
</evidence>
<dbReference type="PRINTS" id="PR01506">
    <property type="entry name" value="TATBPROTEIN"/>
</dbReference>
<evidence type="ECO:0000313" key="12">
    <source>
        <dbReference type="Proteomes" id="UP000240527"/>
    </source>
</evidence>
<dbReference type="InterPro" id="IPR003369">
    <property type="entry name" value="TatA/B/E"/>
</dbReference>
<organism evidence="11 12">
    <name type="scientific">Caulobacter segnis</name>
    <dbReference type="NCBI Taxonomy" id="88688"/>
    <lineage>
        <taxon>Bacteria</taxon>
        <taxon>Pseudomonadati</taxon>
        <taxon>Pseudomonadota</taxon>
        <taxon>Alphaproteobacteria</taxon>
        <taxon>Caulobacterales</taxon>
        <taxon>Caulobacteraceae</taxon>
        <taxon>Caulobacter</taxon>
    </lineage>
</organism>
<keyword evidence="6 9" id="KW-1133">Transmembrane helix</keyword>
<evidence type="ECO:0000256" key="4">
    <source>
        <dbReference type="ARBA" id="ARBA00022692"/>
    </source>
</evidence>
<accession>A0ABM6TEW7</accession>
<evidence type="ECO:0000256" key="1">
    <source>
        <dbReference type="ARBA" id="ARBA00004167"/>
    </source>
</evidence>
<keyword evidence="2 9" id="KW-0813">Transport</keyword>
<keyword evidence="7 9" id="KW-0811">Translocation</keyword>